<evidence type="ECO:0000256" key="2">
    <source>
        <dbReference type="ARBA" id="ARBA00009749"/>
    </source>
</evidence>
<feature type="transmembrane region" description="Helical" evidence="9">
    <location>
        <begin position="420"/>
        <end position="437"/>
    </location>
</feature>
<dbReference type="Ensembl" id="ENSRROT00000041942.1">
    <property type="protein sequence ID" value="ENSRROP00000017787.1"/>
    <property type="gene ID" value="ENSRROG00000032974.1"/>
</dbReference>
<dbReference type="AlphaFoldDB" id="A0A2K6PMM2"/>
<feature type="domain" description="SLC41A/MgtE integral membrane" evidence="11">
    <location>
        <begin position="118"/>
        <end position="251"/>
    </location>
</feature>
<feature type="transmembrane region" description="Helical" evidence="9">
    <location>
        <begin position="195"/>
        <end position="222"/>
    </location>
</feature>
<dbReference type="GO" id="GO:0005886">
    <property type="term" value="C:plasma membrane"/>
    <property type="evidence" value="ECO:0007669"/>
    <property type="project" value="Ensembl"/>
</dbReference>
<organism evidence="12 13">
    <name type="scientific">Rhinopithecus roxellana</name>
    <name type="common">Golden snub-nosed monkey</name>
    <name type="synonym">Pygathrix roxellana</name>
    <dbReference type="NCBI Taxonomy" id="61622"/>
    <lineage>
        <taxon>Eukaryota</taxon>
        <taxon>Metazoa</taxon>
        <taxon>Chordata</taxon>
        <taxon>Craniata</taxon>
        <taxon>Vertebrata</taxon>
        <taxon>Euteleostomi</taxon>
        <taxon>Mammalia</taxon>
        <taxon>Eutheria</taxon>
        <taxon>Euarchontoglires</taxon>
        <taxon>Primates</taxon>
        <taxon>Haplorrhini</taxon>
        <taxon>Catarrhini</taxon>
        <taxon>Cercopithecidae</taxon>
        <taxon>Colobinae</taxon>
        <taxon>Rhinopithecus</taxon>
    </lineage>
</organism>
<dbReference type="Gene3D" id="1.10.357.20">
    <property type="entry name" value="SLC41 divalent cation transporters, integral membrane domain"/>
    <property type="match status" value="2"/>
</dbReference>
<comment type="subcellular location">
    <subcellularLocation>
        <location evidence="1 9">Membrane</location>
        <topology evidence="1 9">Multi-pass membrane protein</topology>
    </subcellularLocation>
</comment>
<dbReference type="GeneTree" id="ENSGT00950000183042"/>
<reference evidence="12" key="1">
    <citation type="submission" date="2025-08" db="UniProtKB">
        <authorList>
            <consortium name="Ensembl"/>
        </authorList>
    </citation>
    <scope>IDENTIFICATION</scope>
</reference>
<keyword evidence="6 9" id="KW-1133">Transmembrane helix</keyword>
<evidence type="ECO:0000256" key="6">
    <source>
        <dbReference type="ARBA" id="ARBA00022989"/>
    </source>
</evidence>
<evidence type="ECO:0000256" key="8">
    <source>
        <dbReference type="ARBA" id="ARBA00023136"/>
    </source>
</evidence>
<evidence type="ECO:0000256" key="1">
    <source>
        <dbReference type="ARBA" id="ARBA00004141"/>
    </source>
</evidence>
<dbReference type="Proteomes" id="UP000233200">
    <property type="component" value="Unplaced"/>
</dbReference>
<evidence type="ECO:0000313" key="12">
    <source>
        <dbReference type="Ensembl" id="ENSRROP00000017787.1"/>
    </source>
</evidence>
<gene>
    <name evidence="12" type="primary">SLC41A3</name>
</gene>
<comment type="function">
    <text evidence="9">Acts as a magnesium transporter.</text>
</comment>
<evidence type="ECO:0000256" key="5">
    <source>
        <dbReference type="ARBA" id="ARBA00022842"/>
    </source>
</evidence>
<dbReference type="InterPro" id="IPR006667">
    <property type="entry name" value="SLC41_membr_dom"/>
</dbReference>
<sequence length="499" mass="53846">MRKGCQAPSCAQMDGTETRQRRLDSCGKPGELGLPHSLSTGGLPGASEDGALRTPESQSVTHKPLEAEPSRETAWSIGLQVTVPFMFAGLGLSWAGMLLDYFQHWPVFVEVKDLLTLVPPLVGLKGNLEMTLASRLSTAANTGQIDDPQEQHRVISSNLALIQVQATVVGLLAAVAALLLGAVSREEVDVAKVELLCASSVLTAFLAAFALGVLMICIVIGARKLGVNPDNIATPIAASLGDLITLSILALVSSFFYRHKDNRYLTPLVCLSFAALTPVWVLIAKQSPPIMKILKFGWFPIILAMVISSFGGLILSKTISKQQYKGMAVFTPVVCGVGGNLVAIQTSRISTYLHMWSTPGVLPLQMKKFWPNPCSTFCTSEINSMSARVLLLLVVPGHLIFFYIIYLVQGQSVINSQTFVVLYLLAGLIQVTILLYLAEVMVRLTWHQALDPDNHCIPYLTGLGDLLGTSLLALCFFTDWLLKSKAELGDISELASGPP</sequence>
<feature type="transmembrane region" description="Helical" evidence="9">
    <location>
        <begin position="327"/>
        <end position="346"/>
    </location>
</feature>
<keyword evidence="5 9" id="KW-0460">Magnesium</keyword>
<evidence type="ECO:0000259" key="11">
    <source>
        <dbReference type="Pfam" id="PF01769"/>
    </source>
</evidence>
<dbReference type="GO" id="GO:0061768">
    <property type="term" value="F:magnesium:sodium antiporter activity"/>
    <property type="evidence" value="ECO:0007669"/>
    <property type="project" value="Ensembl"/>
</dbReference>
<keyword evidence="7 9" id="KW-0406">Ion transport</keyword>
<feature type="transmembrane region" description="Helical" evidence="9">
    <location>
        <begin position="77"/>
        <end position="99"/>
    </location>
</feature>
<dbReference type="SUPFAM" id="SSF161093">
    <property type="entry name" value="MgtE membrane domain-like"/>
    <property type="match status" value="2"/>
</dbReference>
<evidence type="ECO:0000256" key="3">
    <source>
        <dbReference type="ARBA" id="ARBA00022448"/>
    </source>
</evidence>
<reference evidence="12" key="2">
    <citation type="submission" date="2025-09" db="UniProtKB">
        <authorList>
            <consortium name="Ensembl"/>
        </authorList>
    </citation>
    <scope>IDENTIFICATION</scope>
</reference>
<dbReference type="STRING" id="61622.ENSRROP00000017787"/>
<evidence type="ECO:0000256" key="10">
    <source>
        <dbReference type="SAM" id="MobiDB-lite"/>
    </source>
</evidence>
<evidence type="ECO:0000256" key="7">
    <source>
        <dbReference type="ARBA" id="ARBA00023065"/>
    </source>
</evidence>
<dbReference type="PANTHER" id="PTHR16228:SF22">
    <property type="entry name" value="SOLUTE CARRIER FAMILY 41 MEMBER 3"/>
    <property type="match status" value="1"/>
</dbReference>
<dbReference type="InterPro" id="IPR036739">
    <property type="entry name" value="SLC41_membr_dom_sf"/>
</dbReference>
<keyword evidence="13" id="KW-1185">Reference proteome</keyword>
<proteinExistence type="inferred from homology"/>
<feature type="transmembrane region" description="Helical" evidence="9">
    <location>
        <begin position="389"/>
        <end position="408"/>
    </location>
</feature>
<dbReference type="FunFam" id="1.10.357.20:FF:000002">
    <property type="entry name" value="Solute carrier family 41, member 2"/>
    <property type="match status" value="1"/>
</dbReference>
<feature type="transmembrane region" description="Helical" evidence="9">
    <location>
        <begin position="160"/>
        <end position="183"/>
    </location>
</feature>
<dbReference type="Pfam" id="PF01769">
    <property type="entry name" value="MgtE"/>
    <property type="match status" value="2"/>
</dbReference>
<feature type="region of interest" description="Disordered" evidence="10">
    <location>
        <begin position="1"/>
        <end position="68"/>
    </location>
</feature>
<feature type="transmembrane region" description="Helical" evidence="9">
    <location>
        <begin position="264"/>
        <end position="284"/>
    </location>
</feature>
<feature type="transmembrane region" description="Helical" evidence="9">
    <location>
        <begin position="457"/>
        <end position="482"/>
    </location>
</feature>
<keyword evidence="4 9" id="KW-0812">Transmembrane</keyword>
<dbReference type="FunFam" id="1.10.357.20:FF:000001">
    <property type="entry name" value="Solute carrier family 41 member 2"/>
    <property type="match status" value="1"/>
</dbReference>
<dbReference type="InterPro" id="IPR045349">
    <property type="entry name" value="SLC41A1-3"/>
</dbReference>
<evidence type="ECO:0000256" key="9">
    <source>
        <dbReference type="RuleBase" id="RU369007"/>
    </source>
</evidence>
<protein>
    <recommendedName>
        <fullName evidence="9">Solute carrier family 41 member</fullName>
    </recommendedName>
</protein>
<feature type="domain" description="SLC41A/MgtE integral membrane" evidence="11">
    <location>
        <begin position="331"/>
        <end position="474"/>
    </location>
</feature>
<comment type="similarity">
    <text evidence="2 9">Belongs to the SLC41A transporter family.</text>
</comment>
<feature type="transmembrane region" description="Helical" evidence="9">
    <location>
        <begin position="296"/>
        <end position="315"/>
    </location>
</feature>
<evidence type="ECO:0000313" key="13">
    <source>
        <dbReference type="Proteomes" id="UP000233200"/>
    </source>
</evidence>
<feature type="transmembrane region" description="Helical" evidence="9">
    <location>
        <begin position="234"/>
        <end position="257"/>
    </location>
</feature>
<keyword evidence="3 9" id="KW-0813">Transport</keyword>
<name>A0A2K6PMM2_RHIRO</name>
<dbReference type="GO" id="GO:0045016">
    <property type="term" value="P:mitochondrial magnesium ion transmembrane transport"/>
    <property type="evidence" value="ECO:0007669"/>
    <property type="project" value="Ensembl"/>
</dbReference>
<dbReference type="PANTHER" id="PTHR16228">
    <property type="entry name" value="DIVALENT CATION TRANSPORTER SOLUTE CARRIER FAMILY 41"/>
    <property type="match status" value="1"/>
</dbReference>
<feature type="compositionally biased region" description="Basic and acidic residues" evidence="10">
    <location>
        <begin position="16"/>
        <end position="25"/>
    </location>
</feature>
<dbReference type="GO" id="GO:0005743">
    <property type="term" value="C:mitochondrial inner membrane"/>
    <property type="evidence" value="ECO:0007669"/>
    <property type="project" value="Ensembl"/>
</dbReference>
<evidence type="ECO:0000256" key="4">
    <source>
        <dbReference type="ARBA" id="ARBA00022692"/>
    </source>
</evidence>
<keyword evidence="8 9" id="KW-0472">Membrane</keyword>
<accession>A0A2K6PMM2</accession>